<dbReference type="Proteomes" id="UP000603200">
    <property type="component" value="Unassembled WGS sequence"/>
</dbReference>
<name>A0ABQ4A5L5_9ACTN</name>
<feature type="region of interest" description="Disordered" evidence="1">
    <location>
        <begin position="1"/>
        <end position="120"/>
    </location>
</feature>
<evidence type="ECO:0000313" key="2">
    <source>
        <dbReference type="EMBL" id="GIE26142.1"/>
    </source>
</evidence>
<feature type="compositionally biased region" description="Polar residues" evidence="1">
    <location>
        <begin position="100"/>
        <end position="120"/>
    </location>
</feature>
<proteinExistence type="predicted"/>
<evidence type="ECO:0000256" key="1">
    <source>
        <dbReference type="SAM" id="MobiDB-lite"/>
    </source>
</evidence>
<keyword evidence="3" id="KW-1185">Reference proteome</keyword>
<gene>
    <name evidence="2" type="ORF">Ahu01nite_092440</name>
</gene>
<organism evidence="2 3">
    <name type="scientific">Winogradskya humida</name>
    <dbReference type="NCBI Taxonomy" id="113566"/>
    <lineage>
        <taxon>Bacteria</taxon>
        <taxon>Bacillati</taxon>
        <taxon>Actinomycetota</taxon>
        <taxon>Actinomycetes</taxon>
        <taxon>Micromonosporales</taxon>
        <taxon>Micromonosporaceae</taxon>
        <taxon>Winogradskya</taxon>
    </lineage>
</organism>
<accession>A0ABQ4A5L5</accession>
<comment type="caution">
    <text evidence="2">The sequence shown here is derived from an EMBL/GenBank/DDBJ whole genome shotgun (WGS) entry which is preliminary data.</text>
</comment>
<feature type="compositionally biased region" description="Low complexity" evidence="1">
    <location>
        <begin position="48"/>
        <end position="63"/>
    </location>
</feature>
<dbReference type="EMBL" id="BOMN01000136">
    <property type="protein sequence ID" value="GIE26142.1"/>
    <property type="molecule type" value="Genomic_DNA"/>
</dbReference>
<reference evidence="2 3" key="1">
    <citation type="submission" date="2021-01" db="EMBL/GenBank/DDBJ databases">
        <title>Whole genome shotgun sequence of Actinoplanes humidus NBRC 14915.</title>
        <authorList>
            <person name="Komaki H."/>
            <person name="Tamura T."/>
        </authorList>
    </citation>
    <scope>NUCLEOTIDE SEQUENCE [LARGE SCALE GENOMIC DNA]</scope>
    <source>
        <strain evidence="2 3">NBRC 14915</strain>
    </source>
</reference>
<feature type="compositionally biased region" description="Polar residues" evidence="1">
    <location>
        <begin position="1"/>
        <end position="11"/>
    </location>
</feature>
<sequence>MVARDQATSAGPASGRAVAQSSSRLVCAVRPSADRPDTSHAQAPDSTGAVVVASVAGAPSSGSWRSSAVSPLPAGASSRMTWTLVPLPPNAETPARRTRSPTGHGTDSVSSFTWPTDQST</sequence>
<protein>
    <submittedName>
        <fullName evidence="2">Uncharacterized protein</fullName>
    </submittedName>
</protein>
<evidence type="ECO:0000313" key="3">
    <source>
        <dbReference type="Proteomes" id="UP000603200"/>
    </source>
</evidence>